<reference evidence="1" key="1">
    <citation type="thesis" date="2020" institute="ProQuest LLC" country="789 East Eisenhower Parkway, Ann Arbor, MI, USA">
        <title>Comparative Genomics and Chromosome Evolution.</title>
        <authorList>
            <person name="Mudd A.B."/>
        </authorList>
    </citation>
    <scope>NUCLEOTIDE SEQUENCE</scope>
    <source>
        <strain evidence="1">1538</strain>
        <tissue evidence="1">Blood</tissue>
    </source>
</reference>
<accession>A0AAV3AXN8</accession>
<keyword evidence="2" id="KW-1185">Reference proteome</keyword>
<gene>
    <name evidence="1" type="ORF">GDO54_007885</name>
</gene>
<name>A0AAV3AXN8_PYXAD</name>
<evidence type="ECO:0000313" key="2">
    <source>
        <dbReference type="Proteomes" id="UP001181693"/>
    </source>
</evidence>
<evidence type="ECO:0000313" key="1">
    <source>
        <dbReference type="EMBL" id="DBA32143.1"/>
    </source>
</evidence>
<comment type="caution">
    <text evidence="1">The sequence shown here is derived from an EMBL/GenBank/DDBJ whole genome shotgun (WGS) entry which is preliminary data.</text>
</comment>
<sequence>MDLEDNNNSKQYVYAAFNEPSTVTNECNDRGKSTRSLGLTDHHIQPVMATSDEAVAVGCIGQIWQLSANHIIRGHPFHLLLTMGSEVL</sequence>
<dbReference type="AlphaFoldDB" id="A0AAV3AXN8"/>
<proteinExistence type="predicted"/>
<organism evidence="1 2">
    <name type="scientific">Pyxicephalus adspersus</name>
    <name type="common">African bullfrog</name>
    <dbReference type="NCBI Taxonomy" id="30357"/>
    <lineage>
        <taxon>Eukaryota</taxon>
        <taxon>Metazoa</taxon>
        <taxon>Chordata</taxon>
        <taxon>Craniata</taxon>
        <taxon>Vertebrata</taxon>
        <taxon>Euteleostomi</taxon>
        <taxon>Amphibia</taxon>
        <taxon>Batrachia</taxon>
        <taxon>Anura</taxon>
        <taxon>Neobatrachia</taxon>
        <taxon>Ranoidea</taxon>
        <taxon>Pyxicephalidae</taxon>
        <taxon>Pyxicephalinae</taxon>
        <taxon>Pyxicephalus</taxon>
    </lineage>
</organism>
<dbReference type="Proteomes" id="UP001181693">
    <property type="component" value="Unassembled WGS sequence"/>
</dbReference>
<protein>
    <submittedName>
        <fullName evidence="1">Uncharacterized protein</fullName>
    </submittedName>
</protein>
<dbReference type="EMBL" id="DYDO01000002">
    <property type="protein sequence ID" value="DBA32143.1"/>
    <property type="molecule type" value="Genomic_DNA"/>
</dbReference>